<reference evidence="4" key="1">
    <citation type="journal article" date="2020" name="Fungal Divers.">
        <title>Resolving the Mortierellaceae phylogeny through synthesis of multi-gene phylogenetics and phylogenomics.</title>
        <authorList>
            <person name="Vandepol N."/>
            <person name="Liber J."/>
            <person name="Desiro A."/>
            <person name="Na H."/>
            <person name="Kennedy M."/>
            <person name="Barry K."/>
            <person name="Grigoriev I.V."/>
            <person name="Miller A.N."/>
            <person name="O'Donnell K."/>
            <person name="Stajich J.E."/>
            <person name="Bonito G."/>
        </authorList>
    </citation>
    <scope>NUCLEOTIDE SEQUENCE</scope>
    <source>
        <strain evidence="4">REB-010B</strain>
    </source>
</reference>
<dbReference type="Pfam" id="PF24808">
    <property type="entry name" value="DUF7707"/>
    <property type="match status" value="1"/>
</dbReference>
<organism evidence="4 5">
    <name type="scientific">Dissophora globulifera</name>
    <dbReference type="NCBI Taxonomy" id="979702"/>
    <lineage>
        <taxon>Eukaryota</taxon>
        <taxon>Fungi</taxon>
        <taxon>Fungi incertae sedis</taxon>
        <taxon>Mucoromycota</taxon>
        <taxon>Mortierellomycotina</taxon>
        <taxon>Mortierellomycetes</taxon>
        <taxon>Mortierellales</taxon>
        <taxon>Mortierellaceae</taxon>
        <taxon>Dissophora</taxon>
    </lineage>
</organism>
<evidence type="ECO:0000313" key="5">
    <source>
        <dbReference type="Proteomes" id="UP000738325"/>
    </source>
</evidence>
<feature type="region of interest" description="Disordered" evidence="1">
    <location>
        <begin position="119"/>
        <end position="158"/>
    </location>
</feature>
<feature type="signal peptide" evidence="2">
    <location>
        <begin position="1"/>
        <end position="26"/>
    </location>
</feature>
<feature type="compositionally biased region" description="Low complexity" evidence="1">
    <location>
        <begin position="124"/>
        <end position="144"/>
    </location>
</feature>
<gene>
    <name evidence="4" type="ORF">BGZ99_001145</name>
</gene>
<dbReference type="PANTHER" id="PTHR38118">
    <property type="entry name" value="ANCHORED CELL WALL PROTEIN 11-RELATED"/>
    <property type="match status" value="1"/>
</dbReference>
<dbReference type="AlphaFoldDB" id="A0A9P6R1M6"/>
<dbReference type="Proteomes" id="UP000738325">
    <property type="component" value="Unassembled WGS sequence"/>
</dbReference>
<feature type="domain" description="DUF7707" evidence="3">
    <location>
        <begin position="30"/>
        <end position="109"/>
    </location>
</feature>
<name>A0A9P6R1M6_9FUNG</name>
<dbReference type="EMBL" id="JAAAIP010001275">
    <property type="protein sequence ID" value="KAG0308443.1"/>
    <property type="molecule type" value="Genomic_DNA"/>
</dbReference>
<evidence type="ECO:0000313" key="4">
    <source>
        <dbReference type="EMBL" id="KAG0308443.1"/>
    </source>
</evidence>
<protein>
    <recommendedName>
        <fullName evidence="3">DUF7707 domain-containing protein</fullName>
    </recommendedName>
</protein>
<dbReference type="InterPro" id="IPR056124">
    <property type="entry name" value="DUF7707"/>
</dbReference>
<evidence type="ECO:0000256" key="1">
    <source>
        <dbReference type="SAM" id="MobiDB-lite"/>
    </source>
</evidence>
<comment type="caution">
    <text evidence="4">The sequence shown here is derived from an EMBL/GenBank/DDBJ whole genome shotgun (WGS) entry which is preliminary data.</text>
</comment>
<dbReference type="PANTHER" id="PTHR38118:SF2">
    <property type="entry name" value="CDP-ALCOHOL PHOSPHATIDYLTRANSFERASE PROTEIN"/>
    <property type="match status" value="1"/>
</dbReference>
<sequence length="298" mass="33424">MLGIRVLAAAATVALMGLISVTTAYAGNHPSKMDVRLRETLCAQQSGMCTVSCQNNIQYNACNVETLEWGCVCGDGTTKIFNDWQFPIPFKLCRMHLLSCLHACPRSDYTTNRRGAQAVLHTEQQQPEQQQQQQQQQLNLQMQQSRMSLPDGTEGDLVDNDFDQDDYDAIEEIRMLGLHSRLEEEDSYSPFESEGHRKQILNSRKKQLHKQLWAKQRNEILVEASESGGGKSYREIDSVGKSEKSGRTSQDSIAFTTMSNPAVPHSATCEAQCQTEYDCGTEYAPTYQGVVQISQGRR</sequence>
<keyword evidence="2" id="KW-0732">Signal</keyword>
<evidence type="ECO:0000259" key="3">
    <source>
        <dbReference type="Pfam" id="PF24808"/>
    </source>
</evidence>
<dbReference type="OrthoDB" id="2121879at2759"/>
<accession>A0A9P6R1M6</accession>
<feature type="chain" id="PRO_5040428413" description="DUF7707 domain-containing protein" evidence="2">
    <location>
        <begin position="27"/>
        <end position="298"/>
    </location>
</feature>
<evidence type="ECO:0000256" key="2">
    <source>
        <dbReference type="SAM" id="SignalP"/>
    </source>
</evidence>
<keyword evidence="5" id="KW-1185">Reference proteome</keyword>
<feature type="compositionally biased region" description="Basic and acidic residues" evidence="1">
    <location>
        <begin position="232"/>
        <end position="246"/>
    </location>
</feature>
<feature type="region of interest" description="Disordered" evidence="1">
    <location>
        <begin position="226"/>
        <end position="249"/>
    </location>
</feature>
<proteinExistence type="predicted"/>